<evidence type="ECO:0000313" key="3">
    <source>
        <dbReference type="EMBL" id="UMM11941.1"/>
    </source>
</evidence>
<evidence type="ECO:0000259" key="2">
    <source>
        <dbReference type="Pfam" id="PF16002"/>
    </source>
</evidence>
<feature type="region of interest" description="Disordered" evidence="1">
    <location>
        <begin position="77"/>
        <end position="173"/>
    </location>
</feature>
<organism evidence="3 4">
    <name type="scientific">Caenorhabditis briggsae</name>
    <dbReference type="NCBI Taxonomy" id="6238"/>
    <lineage>
        <taxon>Eukaryota</taxon>
        <taxon>Metazoa</taxon>
        <taxon>Ecdysozoa</taxon>
        <taxon>Nematoda</taxon>
        <taxon>Chromadorea</taxon>
        <taxon>Rhabditida</taxon>
        <taxon>Rhabditina</taxon>
        <taxon>Rhabditomorpha</taxon>
        <taxon>Rhabditoidea</taxon>
        <taxon>Rhabditidae</taxon>
        <taxon>Peloderinae</taxon>
        <taxon>Caenorhabditis</taxon>
    </lineage>
</organism>
<dbReference type="PANTHER" id="PTHR13425">
    <property type="entry name" value="HEADCASE PROTEIN"/>
    <property type="match status" value="1"/>
</dbReference>
<protein>
    <recommendedName>
        <fullName evidence="2">Headcase middle domain-containing protein</fullName>
    </recommendedName>
</protein>
<evidence type="ECO:0000256" key="1">
    <source>
        <dbReference type="SAM" id="MobiDB-lite"/>
    </source>
</evidence>
<evidence type="ECO:0000313" key="4">
    <source>
        <dbReference type="Proteomes" id="UP000829354"/>
    </source>
</evidence>
<name>A0AAE9E3G9_CAEBR</name>
<reference evidence="3 4" key="1">
    <citation type="submission" date="2022-04" db="EMBL/GenBank/DDBJ databases">
        <title>Chromosome-level reference genomes for two strains of Caenorhabditis briggsae: an improved platform for comparative genomics.</title>
        <authorList>
            <person name="Stevens L."/>
            <person name="Andersen E."/>
        </authorList>
    </citation>
    <scope>NUCLEOTIDE SEQUENCE [LARGE SCALE GENOMIC DNA]</scope>
    <source>
        <strain evidence="3">VX34</strain>
        <tissue evidence="3">Whole-organism</tissue>
    </source>
</reference>
<proteinExistence type="predicted"/>
<dbReference type="Proteomes" id="UP000829354">
    <property type="component" value="Chromosome I"/>
</dbReference>
<dbReference type="PANTHER" id="PTHR13425:SF3">
    <property type="entry name" value="HEADCASE PROTEIN HOMOLOG"/>
    <property type="match status" value="1"/>
</dbReference>
<keyword evidence="4" id="KW-1185">Reference proteome</keyword>
<dbReference type="InterPro" id="IPR031947">
    <property type="entry name" value="Headcase_mid"/>
</dbReference>
<feature type="compositionally biased region" description="Low complexity" evidence="1">
    <location>
        <begin position="145"/>
        <end position="171"/>
    </location>
</feature>
<dbReference type="Pfam" id="PF16002">
    <property type="entry name" value="Headcase"/>
    <property type="match status" value="1"/>
</dbReference>
<dbReference type="AlphaFoldDB" id="A0AAE9E3G9"/>
<sequence length="557" mass="63503">MRRKSVHRGLVQKDLYLENGRTFFAENLGINFYKGGEDNPPNLYRSLLNVPNRIPFDSKFLDTVTTMLMESQCMGGGGSHNGNVAPHHHQQSMGHFQFRDRKKSCGTPPSSSSPSPSSSSSSSGRLPAFARFHLPEHHLHHPGPSSVISESTTSASSLCSTPTRSGTTTPTQQNYMVERQMEMMMTARAPNYYYQQRHLKQVYNQQQYRNSNFQTNYFPEASSLPCLAPPIFSGNSNWGLGVEEREWRHVVVVRKTRTPPRRHGEQDDYDSQLMLLKPTLLAAATAANQQQNYEYRKRSNTLLSNRSDKRWPKRDMGPQFELRCCIDPEILRINVDRQYYFEDETVRVNGSVFHKRNDYNNLLSIIPRAKFNGIHIKMEDDCPQGGDDVRLCLLKSLGAHNLRSIPCVQCKDELKVYDKYPLIDGVFYISPVSQFGPKTEISLDGRRFYLQQLCARCLWSDWSCKNCGKDEWFDGRSFVLGTLYYYDIVSAGRCCPSVCQTCRQPLGVRDQLATQLANGNYATINEQMTCQACGSSKFHLVRDIKTIHVARGPSFCE</sequence>
<feature type="compositionally biased region" description="Low complexity" evidence="1">
    <location>
        <begin position="108"/>
        <end position="123"/>
    </location>
</feature>
<dbReference type="EMBL" id="CP092620">
    <property type="protein sequence ID" value="UMM11941.1"/>
    <property type="molecule type" value="Genomic_DNA"/>
</dbReference>
<feature type="domain" description="Headcase middle" evidence="2">
    <location>
        <begin position="349"/>
        <end position="542"/>
    </location>
</feature>
<accession>A0AAE9E3G9</accession>
<dbReference type="InterPro" id="IPR026066">
    <property type="entry name" value="Headcase"/>
</dbReference>
<gene>
    <name evidence="3" type="ORF">L5515_000966</name>
</gene>